<accession>A0A9P4S7K8</accession>
<dbReference type="GO" id="GO:0005886">
    <property type="term" value="C:plasma membrane"/>
    <property type="evidence" value="ECO:0007669"/>
    <property type="project" value="TreeGrafter"/>
</dbReference>
<evidence type="ECO:0000256" key="2">
    <source>
        <dbReference type="ARBA" id="ARBA00022692"/>
    </source>
</evidence>
<comment type="caution">
    <text evidence="6">The sequence shown here is derived from an EMBL/GenBank/DDBJ whole genome shotgun (WGS) entry which is preliminary data.</text>
</comment>
<dbReference type="Proteomes" id="UP000799429">
    <property type="component" value="Unassembled WGS sequence"/>
</dbReference>
<feature type="transmembrane region" description="Helical" evidence="5">
    <location>
        <begin position="64"/>
        <end position="88"/>
    </location>
</feature>
<protein>
    <submittedName>
        <fullName evidence="6">RTA1 domain protein</fullName>
    </submittedName>
</protein>
<feature type="transmembrane region" description="Helical" evidence="5">
    <location>
        <begin position="38"/>
        <end position="57"/>
    </location>
</feature>
<proteinExistence type="predicted"/>
<feature type="transmembrane region" description="Helical" evidence="5">
    <location>
        <begin position="217"/>
        <end position="238"/>
    </location>
</feature>
<keyword evidence="4 5" id="KW-0472">Membrane</keyword>
<feature type="transmembrane region" description="Helical" evidence="5">
    <location>
        <begin position="141"/>
        <end position="161"/>
    </location>
</feature>
<dbReference type="EMBL" id="MU006103">
    <property type="protein sequence ID" value="KAF2836508.1"/>
    <property type="molecule type" value="Genomic_DNA"/>
</dbReference>
<evidence type="ECO:0000256" key="3">
    <source>
        <dbReference type="ARBA" id="ARBA00022989"/>
    </source>
</evidence>
<gene>
    <name evidence="6" type="ORF">M501DRAFT_1018861</name>
</gene>
<keyword evidence="7" id="KW-1185">Reference proteome</keyword>
<organism evidence="6 7">
    <name type="scientific">Patellaria atrata CBS 101060</name>
    <dbReference type="NCBI Taxonomy" id="1346257"/>
    <lineage>
        <taxon>Eukaryota</taxon>
        <taxon>Fungi</taxon>
        <taxon>Dikarya</taxon>
        <taxon>Ascomycota</taxon>
        <taxon>Pezizomycotina</taxon>
        <taxon>Dothideomycetes</taxon>
        <taxon>Dothideomycetes incertae sedis</taxon>
        <taxon>Patellariales</taxon>
        <taxon>Patellariaceae</taxon>
        <taxon>Patellaria</taxon>
    </lineage>
</organism>
<dbReference type="OrthoDB" id="4521223at2759"/>
<dbReference type="AlphaFoldDB" id="A0A9P4S7K8"/>
<evidence type="ECO:0000256" key="1">
    <source>
        <dbReference type="ARBA" id="ARBA00004141"/>
    </source>
</evidence>
<keyword evidence="3 5" id="KW-1133">Transmembrane helix</keyword>
<dbReference type="Pfam" id="PF04479">
    <property type="entry name" value="RTA1"/>
    <property type="match status" value="1"/>
</dbReference>
<evidence type="ECO:0000313" key="7">
    <source>
        <dbReference type="Proteomes" id="UP000799429"/>
    </source>
</evidence>
<evidence type="ECO:0000256" key="5">
    <source>
        <dbReference type="SAM" id="Phobius"/>
    </source>
</evidence>
<evidence type="ECO:0000313" key="6">
    <source>
        <dbReference type="EMBL" id="KAF2836508.1"/>
    </source>
</evidence>
<dbReference type="PANTHER" id="PTHR31465:SF8">
    <property type="entry name" value="DOMAIN PROTEIN, PUTATIVE (AFU_ORTHOLOGUE AFUA_6G14140)-RELATED"/>
    <property type="match status" value="1"/>
</dbReference>
<feature type="transmembrane region" description="Helical" evidence="5">
    <location>
        <begin position="173"/>
        <end position="197"/>
    </location>
</feature>
<dbReference type="InterPro" id="IPR007568">
    <property type="entry name" value="RTA1"/>
</dbReference>
<name>A0A9P4S7K8_9PEZI</name>
<reference evidence="6" key="1">
    <citation type="journal article" date="2020" name="Stud. Mycol.">
        <title>101 Dothideomycetes genomes: a test case for predicting lifestyles and emergence of pathogens.</title>
        <authorList>
            <person name="Haridas S."/>
            <person name="Albert R."/>
            <person name="Binder M."/>
            <person name="Bloem J."/>
            <person name="Labutti K."/>
            <person name="Salamov A."/>
            <person name="Andreopoulos B."/>
            <person name="Baker S."/>
            <person name="Barry K."/>
            <person name="Bills G."/>
            <person name="Bluhm B."/>
            <person name="Cannon C."/>
            <person name="Castanera R."/>
            <person name="Culley D."/>
            <person name="Daum C."/>
            <person name="Ezra D."/>
            <person name="Gonzalez J."/>
            <person name="Henrissat B."/>
            <person name="Kuo A."/>
            <person name="Liang C."/>
            <person name="Lipzen A."/>
            <person name="Lutzoni F."/>
            <person name="Magnuson J."/>
            <person name="Mondo S."/>
            <person name="Nolan M."/>
            <person name="Ohm R."/>
            <person name="Pangilinan J."/>
            <person name="Park H.-J."/>
            <person name="Ramirez L."/>
            <person name="Alfaro M."/>
            <person name="Sun H."/>
            <person name="Tritt A."/>
            <person name="Yoshinaga Y."/>
            <person name="Zwiers L.-H."/>
            <person name="Turgeon B."/>
            <person name="Goodwin S."/>
            <person name="Spatafora J."/>
            <person name="Crous P."/>
            <person name="Grigoriev I."/>
        </authorList>
    </citation>
    <scope>NUCLEOTIDE SEQUENCE</scope>
    <source>
        <strain evidence="6">CBS 101060</strain>
    </source>
</reference>
<feature type="transmembrane region" description="Helical" evidence="5">
    <location>
        <begin position="258"/>
        <end position="277"/>
    </location>
</feature>
<dbReference type="GO" id="GO:0000324">
    <property type="term" value="C:fungal-type vacuole"/>
    <property type="evidence" value="ECO:0007669"/>
    <property type="project" value="TreeGrafter"/>
</dbReference>
<dbReference type="PANTHER" id="PTHR31465">
    <property type="entry name" value="PROTEIN RTA1-RELATED"/>
    <property type="match status" value="1"/>
</dbReference>
<keyword evidence="2 5" id="KW-0812">Transmembrane</keyword>
<evidence type="ECO:0000256" key="4">
    <source>
        <dbReference type="ARBA" id="ARBA00023136"/>
    </source>
</evidence>
<feature type="transmembrane region" description="Helical" evidence="5">
    <location>
        <begin position="100"/>
        <end position="120"/>
    </location>
</feature>
<comment type="subcellular location">
    <subcellularLocation>
        <location evidence="1">Membrane</location>
        <topology evidence="1">Multi-pass membrane protein</topology>
    </subcellularLocation>
</comment>
<sequence>MDTLAHVLQARDDRYRFCEHEGGECTVEVSIYGYRPNLAANVIFTAIFGLSMFAHAFQGVKWKAWTFFAFMVIGTFGEAVGYVGRILLHDNVFHDAGFKTQIICLTVAPAFLSAGVYLTLKHIAIVMGAQFSRIRPKWYTWIFMSCDIISILIQATGGAIAAGGKNTTAGNNIMIFGLVFQVATLLLFGALAAEYGYRVYKFRSQLNEATTALRRSFYFKGAVVGITVAYLAILLRCIYRVAEMVGGWRNAVMQDEPLFIALDSVMCALAVVALNAFHPGYMFVQSRSVTAGKGSGNASETEMQQLGSQP</sequence>